<sequence length="263" mass="29329">MTLPAWTREPIVHFLAAAAALFLYFAWVGEPADPASRTITVTREDRAAMALQWERTMQRPPTDAELDALVEIFLREEVLYREAIRLGLDRDDTVVRKRLANKMDYLAASMAETAVVSDDVLAEWLAQYPERFAPDVRYSFDQMYFAERAAAAAALTSAPTNGESISLPSAFENASRSEVEGRLGRAFTATLDTLEPGSKWAGPVASGFGWHVVRLRAREIGKAPTLAEIRGEVEADWRGSTEAQRKKDAYELLRGAYRVTVQK</sequence>
<evidence type="ECO:0000259" key="1">
    <source>
        <dbReference type="Pfam" id="PF13145"/>
    </source>
</evidence>
<reference evidence="2 3" key="1">
    <citation type="submission" date="2019-12" db="EMBL/GenBank/DDBJ databases">
        <title>Genomic-based taxomic classification of the family Erythrobacteraceae.</title>
        <authorList>
            <person name="Xu L."/>
        </authorList>
    </citation>
    <scope>NUCLEOTIDE SEQUENCE [LARGE SCALE GENOMIC DNA]</scope>
    <source>
        <strain evidence="2 3">KCTC 42453</strain>
    </source>
</reference>
<protein>
    <submittedName>
        <fullName evidence="2">Peptidyl-prolyl cis-trans isomerase</fullName>
    </submittedName>
</protein>
<dbReference type="RefSeq" id="WP_160757190.1">
    <property type="nucleotide sequence ID" value="NZ_WTYL01000004.1"/>
</dbReference>
<gene>
    <name evidence="2" type="ORF">GRI65_13920</name>
</gene>
<feature type="domain" description="PpiC" evidence="1">
    <location>
        <begin position="116"/>
        <end position="230"/>
    </location>
</feature>
<evidence type="ECO:0000313" key="2">
    <source>
        <dbReference type="EMBL" id="MXP45545.1"/>
    </source>
</evidence>
<name>A0A845B4E8_9SPHN</name>
<proteinExistence type="predicted"/>
<comment type="caution">
    <text evidence="2">The sequence shown here is derived from an EMBL/GenBank/DDBJ whole genome shotgun (WGS) entry which is preliminary data.</text>
</comment>
<dbReference type="GO" id="GO:0003755">
    <property type="term" value="F:peptidyl-prolyl cis-trans isomerase activity"/>
    <property type="evidence" value="ECO:0007669"/>
    <property type="project" value="InterPro"/>
</dbReference>
<dbReference type="Proteomes" id="UP000431922">
    <property type="component" value="Unassembled WGS sequence"/>
</dbReference>
<keyword evidence="3" id="KW-1185">Reference proteome</keyword>
<evidence type="ECO:0000313" key="3">
    <source>
        <dbReference type="Proteomes" id="UP000431922"/>
    </source>
</evidence>
<dbReference type="EMBL" id="WTYL01000004">
    <property type="protein sequence ID" value="MXP45545.1"/>
    <property type="molecule type" value="Genomic_DNA"/>
</dbReference>
<dbReference type="Pfam" id="PF13145">
    <property type="entry name" value="Rotamase_2"/>
    <property type="match status" value="1"/>
</dbReference>
<keyword evidence="2" id="KW-0413">Isomerase</keyword>
<dbReference type="AlphaFoldDB" id="A0A845B4E8"/>
<organism evidence="2 3">
    <name type="scientific">Allopontixanthobacter sediminis</name>
    <dbReference type="NCBI Taxonomy" id="1689985"/>
    <lineage>
        <taxon>Bacteria</taxon>
        <taxon>Pseudomonadati</taxon>
        <taxon>Pseudomonadota</taxon>
        <taxon>Alphaproteobacteria</taxon>
        <taxon>Sphingomonadales</taxon>
        <taxon>Erythrobacteraceae</taxon>
        <taxon>Allopontixanthobacter</taxon>
    </lineage>
</organism>
<dbReference type="OrthoDB" id="196786at2"/>
<dbReference type="InterPro" id="IPR000297">
    <property type="entry name" value="PPIase_PpiC"/>
</dbReference>
<accession>A0A845B4E8</accession>